<dbReference type="RefSeq" id="WP_133234451.1">
    <property type="nucleotide sequence ID" value="NZ_SOZE01000027.1"/>
</dbReference>
<dbReference type="GO" id="GO:0000155">
    <property type="term" value="F:phosphorelay sensor kinase activity"/>
    <property type="evidence" value="ECO:0007669"/>
    <property type="project" value="InterPro"/>
</dbReference>
<dbReference type="CDD" id="cd00130">
    <property type="entry name" value="PAS"/>
    <property type="match status" value="3"/>
</dbReference>
<name>A0A4Y8S818_9SPHI</name>
<dbReference type="InterPro" id="IPR035965">
    <property type="entry name" value="PAS-like_dom_sf"/>
</dbReference>
<dbReference type="InterPro" id="IPR013656">
    <property type="entry name" value="PAS_4"/>
</dbReference>
<dbReference type="SUPFAM" id="SSF55785">
    <property type="entry name" value="PYP-like sensor domain (PAS domain)"/>
    <property type="match status" value="5"/>
</dbReference>
<feature type="domain" description="PAS" evidence="7">
    <location>
        <begin position="534"/>
        <end position="603"/>
    </location>
</feature>
<feature type="domain" description="Histidine kinase" evidence="6">
    <location>
        <begin position="668"/>
        <end position="882"/>
    </location>
</feature>
<dbReference type="Gene3D" id="1.10.287.130">
    <property type="match status" value="1"/>
</dbReference>
<dbReference type="InterPro" id="IPR036890">
    <property type="entry name" value="HATPase_C_sf"/>
</dbReference>
<evidence type="ECO:0000259" key="6">
    <source>
        <dbReference type="PROSITE" id="PS50109"/>
    </source>
</evidence>
<dbReference type="InterPro" id="IPR005467">
    <property type="entry name" value="His_kinase_dom"/>
</dbReference>
<dbReference type="Pfam" id="PF02518">
    <property type="entry name" value="HATPase_c"/>
    <property type="match status" value="1"/>
</dbReference>
<comment type="caution">
    <text evidence="9">The sequence shown here is derived from an EMBL/GenBank/DDBJ whole genome shotgun (WGS) entry which is preliminary data.</text>
</comment>
<dbReference type="PANTHER" id="PTHR43304">
    <property type="entry name" value="PHYTOCHROME-LIKE PROTEIN CPH1"/>
    <property type="match status" value="1"/>
</dbReference>
<dbReference type="EMBL" id="SOZE01000027">
    <property type="protein sequence ID" value="TFF34740.1"/>
    <property type="molecule type" value="Genomic_DNA"/>
</dbReference>
<evidence type="ECO:0000313" key="9">
    <source>
        <dbReference type="EMBL" id="TFF34740.1"/>
    </source>
</evidence>
<organism evidence="9 10">
    <name type="scientific">Mucilaginibacter psychrotolerans</name>
    <dbReference type="NCBI Taxonomy" id="1524096"/>
    <lineage>
        <taxon>Bacteria</taxon>
        <taxon>Pseudomonadati</taxon>
        <taxon>Bacteroidota</taxon>
        <taxon>Sphingobacteriia</taxon>
        <taxon>Sphingobacteriales</taxon>
        <taxon>Sphingobacteriaceae</taxon>
        <taxon>Mucilaginibacter</taxon>
    </lineage>
</organism>
<keyword evidence="5" id="KW-0418">Kinase</keyword>
<evidence type="ECO:0000256" key="1">
    <source>
        <dbReference type="ARBA" id="ARBA00000085"/>
    </source>
</evidence>
<reference evidence="9 10" key="1">
    <citation type="journal article" date="2017" name="Int. J. Syst. Evol. Microbiol.">
        <title>Mucilaginibacterpsychrotolerans sp. nov., isolated from peatlands.</title>
        <authorList>
            <person name="Deng Y."/>
            <person name="Shen L."/>
            <person name="Xu B."/>
            <person name="Liu Y."/>
            <person name="Gu Z."/>
            <person name="Liu H."/>
            <person name="Zhou Y."/>
        </authorList>
    </citation>
    <scope>NUCLEOTIDE SEQUENCE [LARGE SCALE GENOMIC DNA]</scope>
    <source>
        <strain evidence="9 10">NH7-4</strain>
    </source>
</reference>
<dbReference type="InterPro" id="IPR003594">
    <property type="entry name" value="HATPase_dom"/>
</dbReference>
<dbReference type="InterPro" id="IPR036097">
    <property type="entry name" value="HisK_dim/P_sf"/>
</dbReference>
<dbReference type="PROSITE" id="PS50112">
    <property type="entry name" value="PAS"/>
    <property type="match status" value="2"/>
</dbReference>
<dbReference type="SMART" id="SM00387">
    <property type="entry name" value="HATPase_c"/>
    <property type="match status" value="1"/>
</dbReference>
<sequence length="882" mass="101644">MAMLDTFDPIDHNLAVPNILVDNKLFQKLIENSYSGITLFDKNLNIIYRSPSAERISGWKREDLSSQSLNDLTHPEDLKIVNQTFDKVMGNPGLPVNATFRTKHAGGHFIWIEAIFTNLLQDADVNGIVCNFKDISAQKNVELALEQSIHELSDYKYALDESAIVAITDHKGIIKHVNNNFCNISRYSREELIGQDHRIINSSYHEKAFIKNIWTTIANGNIWKGELKNKAKDDSYYWVDTTIVPFLNEEGKPYQYVAIRSDITERKDKQKKIVENSRFIKTITDNLPAMMAYWTADLHCSFANKPLLDWFEMQSEQMHGISKQALFGPLEFSSYEPFINEVLKGFPQSFERTFVKEGGKTIYTYTQYLPDRQGNLVKGFYSLIHDITEVKLAERALKKQTEKVEQATSLARIGSWEIDLRKQTVSWSAITKEILHVDSDFEPTLELGISLYKEGKSRDTVLEVIKNAMEHGTPWDEELEVQSPAGITKWIRVIGDAEFVGGVCVRLYGSCQDVNIRKMAELQNQETLIEKNTILESIADAFFAVDKNWVVTYWNRIAEEILGKSRNEMLNSNLWEVFSDSVHSESYKNYMRAMMSQEAVHFEDYYPPLQKWYEISAYPSARGLSVYFKDITERKIHNIELLELNESLRMKAKELAISNAELEQFAYVASHDLQEPLRMVTSFLTQLERKYNDIIDDKGRQYIHFAVDGAKRMRQIILDLLEFSRVGKIEDKLQEVNINVIIEDILALYRKQIQDKRAKIECKDLPVLKAYKTSLRQVFQNLISNSLKYSNAAVHPEIKIKCVDHDSYWEFSVTDNGIGIDAEYFEKIFIIFQRLHNKNEYSGTGMGLAVTKKIVESMGGKIWVESAEGKGSTFYFTILKNL</sequence>
<evidence type="ECO:0000259" key="8">
    <source>
        <dbReference type="PROSITE" id="PS50113"/>
    </source>
</evidence>
<proteinExistence type="predicted"/>
<gene>
    <name evidence="9" type="ORF">E2R66_21060</name>
</gene>
<dbReference type="SMART" id="SM00086">
    <property type="entry name" value="PAC"/>
    <property type="match status" value="3"/>
</dbReference>
<evidence type="ECO:0000256" key="4">
    <source>
        <dbReference type="ARBA" id="ARBA00022679"/>
    </source>
</evidence>
<dbReference type="Pfam" id="PF00512">
    <property type="entry name" value="HisKA"/>
    <property type="match status" value="1"/>
</dbReference>
<dbReference type="AlphaFoldDB" id="A0A4Y8S818"/>
<dbReference type="Gene3D" id="3.30.450.20">
    <property type="entry name" value="PAS domain"/>
    <property type="match status" value="5"/>
</dbReference>
<dbReference type="FunFam" id="3.30.565.10:FF:000006">
    <property type="entry name" value="Sensor histidine kinase WalK"/>
    <property type="match status" value="1"/>
</dbReference>
<dbReference type="CDD" id="cd00082">
    <property type="entry name" value="HisKA"/>
    <property type="match status" value="1"/>
</dbReference>
<dbReference type="PROSITE" id="PS50109">
    <property type="entry name" value="HIS_KIN"/>
    <property type="match status" value="1"/>
</dbReference>
<dbReference type="PRINTS" id="PR00344">
    <property type="entry name" value="BCTRLSENSOR"/>
</dbReference>
<dbReference type="SMART" id="SM00388">
    <property type="entry name" value="HisKA"/>
    <property type="match status" value="1"/>
</dbReference>
<comment type="catalytic activity">
    <reaction evidence="1">
        <text>ATP + protein L-histidine = ADP + protein N-phospho-L-histidine.</text>
        <dbReference type="EC" id="2.7.13.3"/>
    </reaction>
</comment>
<dbReference type="Pfam" id="PF08448">
    <property type="entry name" value="PAS_4"/>
    <property type="match status" value="2"/>
</dbReference>
<dbReference type="SMART" id="SM00091">
    <property type="entry name" value="PAS"/>
    <property type="match status" value="4"/>
</dbReference>
<dbReference type="InterPro" id="IPR052162">
    <property type="entry name" value="Sensor_kinase/Photoreceptor"/>
</dbReference>
<dbReference type="EC" id="2.7.13.3" evidence="2"/>
<feature type="domain" description="PAS" evidence="7">
    <location>
        <begin position="22"/>
        <end position="92"/>
    </location>
</feature>
<evidence type="ECO:0000256" key="3">
    <source>
        <dbReference type="ARBA" id="ARBA00022553"/>
    </source>
</evidence>
<dbReference type="InterPro" id="IPR001610">
    <property type="entry name" value="PAC"/>
</dbReference>
<evidence type="ECO:0000313" key="10">
    <source>
        <dbReference type="Proteomes" id="UP000297540"/>
    </source>
</evidence>
<dbReference type="NCBIfam" id="TIGR00229">
    <property type="entry name" value="sensory_box"/>
    <property type="match status" value="3"/>
</dbReference>
<evidence type="ECO:0000259" key="7">
    <source>
        <dbReference type="PROSITE" id="PS50112"/>
    </source>
</evidence>
<dbReference type="InterPro" id="IPR000014">
    <property type="entry name" value="PAS"/>
</dbReference>
<dbReference type="Gene3D" id="3.30.565.10">
    <property type="entry name" value="Histidine kinase-like ATPase, C-terminal domain"/>
    <property type="match status" value="1"/>
</dbReference>
<dbReference type="Pfam" id="PF08447">
    <property type="entry name" value="PAS_3"/>
    <property type="match status" value="1"/>
</dbReference>
<keyword evidence="10" id="KW-1185">Reference proteome</keyword>
<dbReference type="PROSITE" id="PS50113">
    <property type="entry name" value="PAC"/>
    <property type="match status" value="2"/>
</dbReference>
<dbReference type="InterPro" id="IPR000700">
    <property type="entry name" value="PAS-assoc_C"/>
</dbReference>
<dbReference type="Proteomes" id="UP000297540">
    <property type="component" value="Unassembled WGS sequence"/>
</dbReference>
<evidence type="ECO:0000256" key="2">
    <source>
        <dbReference type="ARBA" id="ARBA00012438"/>
    </source>
</evidence>
<dbReference type="InterPro" id="IPR013655">
    <property type="entry name" value="PAS_fold_3"/>
</dbReference>
<dbReference type="OrthoDB" id="1522284at2"/>
<dbReference type="PANTHER" id="PTHR43304:SF1">
    <property type="entry name" value="PAC DOMAIN-CONTAINING PROTEIN"/>
    <property type="match status" value="1"/>
</dbReference>
<evidence type="ECO:0000256" key="5">
    <source>
        <dbReference type="ARBA" id="ARBA00022777"/>
    </source>
</evidence>
<dbReference type="InterPro" id="IPR004358">
    <property type="entry name" value="Sig_transdc_His_kin-like_C"/>
</dbReference>
<keyword evidence="4" id="KW-0808">Transferase</keyword>
<dbReference type="SUPFAM" id="SSF55874">
    <property type="entry name" value="ATPase domain of HSP90 chaperone/DNA topoisomerase II/histidine kinase"/>
    <property type="match status" value="1"/>
</dbReference>
<dbReference type="Pfam" id="PF13426">
    <property type="entry name" value="PAS_9"/>
    <property type="match status" value="1"/>
</dbReference>
<accession>A0A4Y8S818</accession>
<feature type="domain" description="PAC" evidence="8">
    <location>
        <begin position="348"/>
        <end position="399"/>
    </location>
</feature>
<dbReference type="SUPFAM" id="SSF47384">
    <property type="entry name" value="Homodimeric domain of signal transducing histidine kinase"/>
    <property type="match status" value="1"/>
</dbReference>
<protein>
    <recommendedName>
        <fullName evidence="2">histidine kinase</fullName>
        <ecNumber evidence="2">2.7.13.3</ecNumber>
    </recommendedName>
</protein>
<keyword evidence="3" id="KW-0597">Phosphoprotein</keyword>
<dbReference type="InterPro" id="IPR003661">
    <property type="entry name" value="HisK_dim/P_dom"/>
</dbReference>
<feature type="domain" description="PAC" evidence="8">
    <location>
        <begin position="223"/>
        <end position="275"/>
    </location>
</feature>